<evidence type="ECO:0000256" key="8">
    <source>
        <dbReference type="SAM" id="Phobius"/>
    </source>
</evidence>
<evidence type="ECO:0000256" key="1">
    <source>
        <dbReference type="ARBA" id="ARBA00004141"/>
    </source>
</evidence>
<dbReference type="Gene3D" id="1.20.1080.10">
    <property type="entry name" value="Glycerol uptake facilitator protein"/>
    <property type="match status" value="1"/>
</dbReference>
<evidence type="ECO:0000256" key="3">
    <source>
        <dbReference type="ARBA" id="ARBA00022692"/>
    </source>
</evidence>
<accession>A0A6P4CJV4</accession>
<dbReference type="InterPro" id="IPR023271">
    <property type="entry name" value="Aquaporin-like"/>
</dbReference>
<evidence type="ECO:0000313" key="10">
    <source>
        <dbReference type="RefSeq" id="XP_015952704.2"/>
    </source>
</evidence>
<dbReference type="PANTHER" id="PTHR45724">
    <property type="entry name" value="AQUAPORIN NIP2-1"/>
    <property type="match status" value="1"/>
</dbReference>
<protein>
    <submittedName>
        <fullName evidence="10">Uncharacterized protein LOC107477236</fullName>
    </submittedName>
</protein>
<dbReference type="AlphaFoldDB" id="A0A6P4CJV4"/>
<dbReference type="PRINTS" id="PR00783">
    <property type="entry name" value="MINTRINSICP"/>
</dbReference>
<sequence length="209" mass="21814">MENYNNEEIPSAPSTRATRGTPGAPLFGGFRSINNNGGVSAEFLGTFMLMFAGTAAAITNEKTNGLESLLGCAVVTGLAVTVIILCTGHISGAHLNPAVTIAFVTISRVLTFFHGKCFKAAKKIVTAGSVPEAKNSIPSNLASSLVTTGGRQRTVFLPDLYSETPTKKSDFGDHWKLGIEDGAKPQVYNEKHEKLLSAVAGVGDGRGGS</sequence>
<dbReference type="InterPro" id="IPR000425">
    <property type="entry name" value="MIP"/>
</dbReference>
<evidence type="ECO:0000256" key="4">
    <source>
        <dbReference type="ARBA" id="ARBA00022989"/>
    </source>
</evidence>
<evidence type="ECO:0000256" key="5">
    <source>
        <dbReference type="ARBA" id="ARBA00023136"/>
    </source>
</evidence>
<evidence type="ECO:0000256" key="2">
    <source>
        <dbReference type="ARBA" id="ARBA00022448"/>
    </source>
</evidence>
<dbReference type="InterPro" id="IPR034294">
    <property type="entry name" value="Aquaporin_transptr"/>
</dbReference>
<name>A0A6P4CJV4_ARADU</name>
<evidence type="ECO:0000313" key="9">
    <source>
        <dbReference type="Proteomes" id="UP000515211"/>
    </source>
</evidence>
<comment type="subcellular location">
    <subcellularLocation>
        <location evidence="1">Membrane</location>
        <topology evidence="1">Multi-pass membrane protein</topology>
    </subcellularLocation>
</comment>
<dbReference type="GeneID" id="107477236"/>
<comment type="similarity">
    <text evidence="6">Belongs to the MIP/aquaporin (TC 1.A.8) family.</text>
</comment>
<dbReference type="GO" id="GO:0016020">
    <property type="term" value="C:membrane"/>
    <property type="evidence" value="ECO:0007669"/>
    <property type="project" value="UniProtKB-SubCell"/>
</dbReference>
<keyword evidence="5 8" id="KW-0472">Membrane</keyword>
<feature type="region of interest" description="Disordered" evidence="7">
    <location>
        <begin position="1"/>
        <end position="21"/>
    </location>
</feature>
<evidence type="ECO:0000256" key="6">
    <source>
        <dbReference type="RuleBase" id="RU000477"/>
    </source>
</evidence>
<feature type="compositionally biased region" description="Polar residues" evidence="7">
    <location>
        <begin position="1"/>
        <end position="18"/>
    </location>
</feature>
<organism evidence="9 10">
    <name type="scientific">Arachis duranensis</name>
    <name type="common">Wild peanut</name>
    <dbReference type="NCBI Taxonomy" id="130453"/>
    <lineage>
        <taxon>Eukaryota</taxon>
        <taxon>Viridiplantae</taxon>
        <taxon>Streptophyta</taxon>
        <taxon>Embryophyta</taxon>
        <taxon>Tracheophyta</taxon>
        <taxon>Spermatophyta</taxon>
        <taxon>Magnoliopsida</taxon>
        <taxon>eudicotyledons</taxon>
        <taxon>Gunneridae</taxon>
        <taxon>Pentapetalae</taxon>
        <taxon>rosids</taxon>
        <taxon>fabids</taxon>
        <taxon>Fabales</taxon>
        <taxon>Fabaceae</taxon>
        <taxon>Papilionoideae</taxon>
        <taxon>50 kb inversion clade</taxon>
        <taxon>dalbergioids sensu lato</taxon>
        <taxon>Dalbergieae</taxon>
        <taxon>Pterocarpus clade</taxon>
        <taxon>Arachis</taxon>
    </lineage>
</organism>
<dbReference type="RefSeq" id="XP_015952704.2">
    <property type="nucleotide sequence ID" value="XM_016097218.2"/>
</dbReference>
<feature type="transmembrane region" description="Helical" evidence="8">
    <location>
        <begin position="39"/>
        <end position="58"/>
    </location>
</feature>
<dbReference type="Pfam" id="PF00230">
    <property type="entry name" value="MIP"/>
    <property type="match status" value="1"/>
</dbReference>
<dbReference type="PROSITE" id="PS00221">
    <property type="entry name" value="MIP"/>
    <property type="match status" value="1"/>
</dbReference>
<keyword evidence="4 8" id="KW-1133">Transmembrane helix</keyword>
<keyword evidence="3 6" id="KW-0812">Transmembrane</keyword>
<keyword evidence="2 6" id="KW-0813">Transport</keyword>
<keyword evidence="9" id="KW-1185">Reference proteome</keyword>
<reference evidence="10" key="2">
    <citation type="submission" date="2025-08" db="UniProtKB">
        <authorList>
            <consortium name="RefSeq"/>
        </authorList>
    </citation>
    <scope>IDENTIFICATION</scope>
    <source>
        <tissue evidence="10">Whole plant</tissue>
    </source>
</reference>
<dbReference type="KEGG" id="adu:107477236"/>
<reference evidence="9" key="1">
    <citation type="journal article" date="2016" name="Nat. Genet.">
        <title>The genome sequences of Arachis duranensis and Arachis ipaensis, the diploid ancestors of cultivated peanut.</title>
        <authorList>
            <person name="Bertioli D.J."/>
            <person name="Cannon S.B."/>
            <person name="Froenicke L."/>
            <person name="Huang G."/>
            <person name="Farmer A.D."/>
            <person name="Cannon E.K."/>
            <person name="Liu X."/>
            <person name="Gao D."/>
            <person name="Clevenger J."/>
            <person name="Dash S."/>
            <person name="Ren L."/>
            <person name="Moretzsohn M.C."/>
            <person name="Shirasawa K."/>
            <person name="Huang W."/>
            <person name="Vidigal B."/>
            <person name="Abernathy B."/>
            <person name="Chu Y."/>
            <person name="Niederhuth C.E."/>
            <person name="Umale P."/>
            <person name="Araujo A.C."/>
            <person name="Kozik A."/>
            <person name="Kim K.D."/>
            <person name="Burow M.D."/>
            <person name="Varshney R.K."/>
            <person name="Wang X."/>
            <person name="Zhang X."/>
            <person name="Barkley N."/>
            <person name="Guimaraes P.M."/>
            <person name="Isobe S."/>
            <person name="Guo B."/>
            <person name="Liao B."/>
            <person name="Stalker H.T."/>
            <person name="Schmitz R.J."/>
            <person name="Scheffler B.E."/>
            <person name="Leal-Bertioli S.C."/>
            <person name="Xun X."/>
            <person name="Jackson S.A."/>
            <person name="Michelmore R."/>
            <person name="Ozias-Akins P."/>
        </authorList>
    </citation>
    <scope>NUCLEOTIDE SEQUENCE [LARGE SCALE GENOMIC DNA]</scope>
    <source>
        <strain evidence="9">cv. V14167</strain>
    </source>
</reference>
<feature type="transmembrane region" description="Helical" evidence="8">
    <location>
        <begin position="96"/>
        <end position="113"/>
    </location>
</feature>
<evidence type="ECO:0000256" key="7">
    <source>
        <dbReference type="SAM" id="MobiDB-lite"/>
    </source>
</evidence>
<gene>
    <name evidence="10" type="primary">LOC107477236</name>
</gene>
<dbReference type="GO" id="GO:0015267">
    <property type="term" value="F:channel activity"/>
    <property type="evidence" value="ECO:0007669"/>
    <property type="project" value="InterPro"/>
</dbReference>
<dbReference type="InterPro" id="IPR022357">
    <property type="entry name" value="MIP_CS"/>
</dbReference>
<proteinExistence type="inferred from homology"/>
<feature type="transmembrane region" description="Helical" evidence="8">
    <location>
        <begin position="70"/>
        <end position="90"/>
    </location>
</feature>
<dbReference type="Proteomes" id="UP000515211">
    <property type="component" value="Chromosome 3"/>
</dbReference>
<dbReference type="SUPFAM" id="SSF81338">
    <property type="entry name" value="Aquaporin-like"/>
    <property type="match status" value="1"/>
</dbReference>
<dbReference type="PANTHER" id="PTHR45724:SF19">
    <property type="entry name" value="AQUAPORIN NIP6-1"/>
    <property type="match status" value="1"/>
</dbReference>